<proteinExistence type="predicted"/>
<gene>
    <name evidence="2" type="ORF">SDC9_06195</name>
</gene>
<evidence type="ECO:0000259" key="1">
    <source>
        <dbReference type="Pfam" id="PF05239"/>
    </source>
</evidence>
<dbReference type="AlphaFoldDB" id="A0A644T1B1"/>
<sequence>MKDIIFCVSDLKVKEVINVMDGKRLGTITDIEIDVATGKLTAIVVPGAGKFLGLFGRNEDIVIPWEKISKIGFDVILVEAAAVAEMRHGE</sequence>
<comment type="caution">
    <text evidence="2">The sequence shown here is derived from an EMBL/GenBank/DDBJ whole genome shotgun (WGS) entry which is preliminary data.</text>
</comment>
<dbReference type="EMBL" id="VSSQ01000012">
    <property type="protein sequence ID" value="MPL60634.1"/>
    <property type="molecule type" value="Genomic_DNA"/>
</dbReference>
<accession>A0A644T1B1</accession>
<organism evidence="2">
    <name type="scientific">bioreactor metagenome</name>
    <dbReference type="NCBI Taxonomy" id="1076179"/>
    <lineage>
        <taxon>unclassified sequences</taxon>
        <taxon>metagenomes</taxon>
        <taxon>ecological metagenomes</taxon>
    </lineage>
</organism>
<dbReference type="InterPro" id="IPR014238">
    <property type="entry name" value="Spore_YlmC/YmxH"/>
</dbReference>
<name>A0A644T1B1_9ZZZZ</name>
<evidence type="ECO:0000313" key="2">
    <source>
        <dbReference type="EMBL" id="MPL60634.1"/>
    </source>
</evidence>
<dbReference type="SUPFAM" id="SSF50346">
    <property type="entry name" value="PRC-barrel domain"/>
    <property type="match status" value="1"/>
</dbReference>
<protein>
    <recommendedName>
        <fullName evidence="1">PRC-barrel domain-containing protein</fullName>
    </recommendedName>
</protein>
<dbReference type="NCBIfam" id="TIGR02888">
    <property type="entry name" value="spore_YlmC_YmxH"/>
    <property type="match status" value="1"/>
</dbReference>
<dbReference type="Pfam" id="PF05239">
    <property type="entry name" value="PRC"/>
    <property type="match status" value="1"/>
</dbReference>
<dbReference type="InterPro" id="IPR011033">
    <property type="entry name" value="PRC_barrel-like_sf"/>
</dbReference>
<dbReference type="InterPro" id="IPR027275">
    <property type="entry name" value="PRC-brl_dom"/>
</dbReference>
<dbReference type="PANTHER" id="PTHR40061">
    <property type="entry name" value="SPORULATION PROTEIN YLMC-RELATED"/>
    <property type="match status" value="1"/>
</dbReference>
<feature type="domain" description="PRC-barrel" evidence="1">
    <location>
        <begin position="8"/>
        <end position="80"/>
    </location>
</feature>
<dbReference type="Gene3D" id="2.30.30.240">
    <property type="entry name" value="PRC-barrel domain"/>
    <property type="match status" value="1"/>
</dbReference>
<reference evidence="2" key="1">
    <citation type="submission" date="2019-08" db="EMBL/GenBank/DDBJ databases">
        <authorList>
            <person name="Kucharzyk K."/>
            <person name="Murdoch R.W."/>
            <person name="Higgins S."/>
            <person name="Loffler F."/>
        </authorList>
    </citation>
    <scope>NUCLEOTIDE SEQUENCE</scope>
</reference>
<dbReference type="PANTHER" id="PTHR40061:SF1">
    <property type="entry name" value="SPORULATION PROTEIN YLMC-RELATED"/>
    <property type="match status" value="1"/>
</dbReference>